<proteinExistence type="predicted"/>
<dbReference type="CDD" id="cd01948">
    <property type="entry name" value="EAL"/>
    <property type="match status" value="1"/>
</dbReference>
<feature type="region of interest" description="Disordered" evidence="1">
    <location>
        <begin position="509"/>
        <end position="535"/>
    </location>
</feature>
<dbReference type="InterPro" id="IPR050706">
    <property type="entry name" value="Cyclic-di-GMP_PDE-like"/>
</dbReference>
<dbReference type="Gene3D" id="3.20.20.450">
    <property type="entry name" value="EAL domain"/>
    <property type="match status" value="1"/>
</dbReference>
<dbReference type="InterPro" id="IPR035919">
    <property type="entry name" value="EAL_sf"/>
</dbReference>
<gene>
    <name evidence="3" type="ORF">OR37_02657</name>
</gene>
<reference evidence="3 4" key="1">
    <citation type="journal article" date="2013" name="Genome Announc.">
        <title>Draft Genome Sequence for Caulobacter sp. Strain OR37, a Bacterium Tolerant to Heavy Metals.</title>
        <authorList>
            <person name="Utturkar S.M."/>
            <person name="Bollmann A."/>
            <person name="Brzoska R.M."/>
            <person name="Klingeman D.M."/>
            <person name="Epstein S.E."/>
            <person name="Palumbo A.V."/>
            <person name="Brown S.D."/>
        </authorList>
    </citation>
    <scope>NUCLEOTIDE SEQUENCE [LARGE SCALE GENOMIC DNA]</scope>
    <source>
        <strain evidence="3 4">OR37</strain>
    </source>
</reference>
<organism evidence="3 4">
    <name type="scientific">Caulobacter vibrioides OR37</name>
    <dbReference type="NCBI Taxonomy" id="1292034"/>
    <lineage>
        <taxon>Bacteria</taxon>
        <taxon>Pseudomonadati</taxon>
        <taxon>Pseudomonadota</taxon>
        <taxon>Alphaproteobacteria</taxon>
        <taxon>Caulobacterales</taxon>
        <taxon>Caulobacteraceae</taxon>
        <taxon>Caulobacter</taxon>
    </lineage>
</organism>
<keyword evidence="4" id="KW-1185">Reference proteome</keyword>
<evidence type="ECO:0000256" key="1">
    <source>
        <dbReference type="SAM" id="MobiDB-lite"/>
    </source>
</evidence>
<dbReference type="InterPro" id="IPR000014">
    <property type="entry name" value="PAS"/>
</dbReference>
<dbReference type="InterPro" id="IPR001633">
    <property type="entry name" value="EAL_dom"/>
</dbReference>
<protein>
    <submittedName>
        <fullName evidence="3">EAL domain-containing protein</fullName>
    </submittedName>
</protein>
<sequence length="535" mass="57198">MTDKREKMRLLGLAFAGADLVFEIDDAGVITFVLGAVEQITGKSDADLVGQGWGKLFASSEEPTLRAALEALRPGKRNGPVRMALASGEGRRLQRFADLSLFRLPQNPPRVSCSLSIGGAGHGRPARDARGLVPANDFNAVAEASINQGELGPLDLIELKGLARVLSQLDPSAAGDLQQRLSSLLRLASRDGVGAVEVADEKFAMLGQSAVSLEELGDRLAAAAGPGVSSEHARLDFSTGEPQTALKAMRFALDRFLTAGPTVVAQGFAAVMSDTVRQVTEFRRTLDERSFKLVYQPIVAIGSDRLHHFEALARFDGESSPADSIRLAEELDLIIEFDMAVIDTVCDVLARAAKPVMIAANISAISLLQPAVRAHLQRAAHMGQKIRRGLLLEITETKAFSDLALASRAIGALRDMGFAVCIDDFGAGSASLDYLRHFEVDFVKIDGRFISQLGERRDAAVLRHVVALCADLGVKTIAEGVETKEVAEAARALGVDYGQGWHFGKPTATPEWTSASAASSGPLLARRRGEVEQWG</sequence>
<dbReference type="PANTHER" id="PTHR33121:SF23">
    <property type="entry name" value="CYCLIC DI-GMP PHOSPHODIESTERASE PDEB"/>
    <property type="match status" value="1"/>
</dbReference>
<name>R0EJR2_CAUVI</name>
<dbReference type="EMBL" id="APMP01000017">
    <property type="protein sequence ID" value="ENZ81392.1"/>
    <property type="molecule type" value="Genomic_DNA"/>
</dbReference>
<dbReference type="InterPro" id="IPR035965">
    <property type="entry name" value="PAS-like_dom_sf"/>
</dbReference>
<dbReference type="STRING" id="1292034.OR37_02657"/>
<feature type="domain" description="EAL" evidence="2">
    <location>
        <begin position="275"/>
        <end position="520"/>
    </location>
</feature>
<dbReference type="eggNOG" id="COG2200">
    <property type="taxonomic scope" value="Bacteria"/>
</dbReference>
<dbReference type="SUPFAM" id="SSF55785">
    <property type="entry name" value="PYP-like sensor domain (PAS domain)"/>
    <property type="match status" value="1"/>
</dbReference>
<comment type="caution">
    <text evidence="3">The sequence shown here is derived from an EMBL/GenBank/DDBJ whole genome shotgun (WGS) entry which is preliminary data.</text>
</comment>
<dbReference type="OrthoDB" id="7251575at2"/>
<dbReference type="PROSITE" id="PS50883">
    <property type="entry name" value="EAL"/>
    <property type="match status" value="1"/>
</dbReference>
<dbReference type="AlphaFoldDB" id="R0EJR2"/>
<evidence type="ECO:0000313" key="4">
    <source>
        <dbReference type="Proteomes" id="UP000013063"/>
    </source>
</evidence>
<dbReference type="PATRIC" id="fig|1292034.3.peg.2634"/>
<dbReference type="Gene3D" id="3.30.450.20">
    <property type="entry name" value="PAS domain"/>
    <property type="match status" value="1"/>
</dbReference>
<dbReference type="CDD" id="cd00130">
    <property type="entry name" value="PAS"/>
    <property type="match status" value="1"/>
</dbReference>
<dbReference type="SUPFAM" id="SSF141868">
    <property type="entry name" value="EAL domain-like"/>
    <property type="match status" value="1"/>
</dbReference>
<dbReference type="Pfam" id="PF00563">
    <property type="entry name" value="EAL"/>
    <property type="match status" value="1"/>
</dbReference>
<accession>R0EJR2</accession>
<dbReference type="Proteomes" id="UP000013063">
    <property type="component" value="Unassembled WGS sequence"/>
</dbReference>
<dbReference type="SMART" id="SM00052">
    <property type="entry name" value="EAL"/>
    <property type="match status" value="1"/>
</dbReference>
<dbReference type="GO" id="GO:0071111">
    <property type="term" value="F:cyclic-guanylate-specific phosphodiesterase activity"/>
    <property type="evidence" value="ECO:0007669"/>
    <property type="project" value="InterPro"/>
</dbReference>
<evidence type="ECO:0000259" key="2">
    <source>
        <dbReference type="PROSITE" id="PS50883"/>
    </source>
</evidence>
<dbReference type="PANTHER" id="PTHR33121">
    <property type="entry name" value="CYCLIC DI-GMP PHOSPHODIESTERASE PDEF"/>
    <property type="match status" value="1"/>
</dbReference>
<evidence type="ECO:0000313" key="3">
    <source>
        <dbReference type="EMBL" id="ENZ81392.1"/>
    </source>
</evidence>